<dbReference type="Gene3D" id="2.60.120.620">
    <property type="entry name" value="q2cbj1_9rhob like domain"/>
    <property type="match status" value="1"/>
</dbReference>
<sequence>MTSSDPHPHLTSLRRDGYVILRSLLTPLEITSLRAAAADLTSTARAGGWPHVRTVGKQFPPWDASLVPSQAGIWGVQHLLHPDLPVSDDAGGGRGAFARVYFHPKLLRVARELLSIPPPEADEADDGAMTMELFNMLVQPTGVGVDPTTPFALRWHRDDIPWTATPEEELAHLQPPYSSSPSGSSPKKYTHTQYNLPLYPDTSLIVIPSSHTRARTPTERAADPYEANLPGQITVSLEPGDVVFYDNNILHRGVYDVSRERMTLHGSVGHVDAKEGRARNVLQHGVGGWVGRCDFGVLGGEDLEEGKGQRGVAEGMRRRLVELGRENEGRDVGFSLEG</sequence>
<evidence type="ECO:0000313" key="2">
    <source>
        <dbReference type="Proteomes" id="UP001302676"/>
    </source>
</evidence>
<proteinExistence type="predicted"/>
<dbReference type="PANTHER" id="PTHR40470">
    <property type="entry name" value="PHYTANOYL-COA DIOXYGENASE FAMILY PROTEIN (AFU_ORTHOLOGUE AFUA_2G15850)"/>
    <property type="match status" value="1"/>
</dbReference>
<organism evidence="1 2">
    <name type="scientific">Dichotomopilus funicola</name>
    <dbReference type="NCBI Taxonomy" id="1934379"/>
    <lineage>
        <taxon>Eukaryota</taxon>
        <taxon>Fungi</taxon>
        <taxon>Dikarya</taxon>
        <taxon>Ascomycota</taxon>
        <taxon>Pezizomycotina</taxon>
        <taxon>Sordariomycetes</taxon>
        <taxon>Sordariomycetidae</taxon>
        <taxon>Sordariales</taxon>
        <taxon>Chaetomiaceae</taxon>
        <taxon>Dichotomopilus</taxon>
    </lineage>
</organism>
<comment type="caution">
    <text evidence="1">The sequence shown here is derived from an EMBL/GenBank/DDBJ whole genome shotgun (WGS) entry which is preliminary data.</text>
</comment>
<dbReference type="SUPFAM" id="SSF51197">
    <property type="entry name" value="Clavaminate synthase-like"/>
    <property type="match status" value="1"/>
</dbReference>
<protein>
    <recommendedName>
        <fullName evidence="3">Phytanoyl-CoA dioxygenase</fullName>
    </recommendedName>
</protein>
<dbReference type="Pfam" id="PF05721">
    <property type="entry name" value="PhyH"/>
    <property type="match status" value="1"/>
</dbReference>
<accession>A0AAN6V5B9</accession>
<evidence type="ECO:0008006" key="3">
    <source>
        <dbReference type="Google" id="ProtNLM"/>
    </source>
</evidence>
<keyword evidence="2" id="KW-1185">Reference proteome</keyword>
<name>A0AAN6V5B9_9PEZI</name>
<reference evidence="1" key="2">
    <citation type="submission" date="2023-05" db="EMBL/GenBank/DDBJ databases">
        <authorList>
            <consortium name="Lawrence Berkeley National Laboratory"/>
            <person name="Steindorff A."/>
            <person name="Hensen N."/>
            <person name="Bonometti L."/>
            <person name="Westerberg I."/>
            <person name="Brannstrom I.O."/>
            <person name="Guillou S."/>
            <person name="Cros-Aarteil S."/>
            <person name="Calhoun S."/>
            <person name="Haridas S."/>
            <person name="Kuo A."/>
            <person name="Mondo S."/>
            <person name="Pangilinan J."/>
            <person name="Riley R."/>
            <person name="Labutti K."/>
            <person name="Andreopoulos B."/>
            <person name="Lipzen A."/>
            <person name="Chen C."/>
            <person name="Yanf M."/>
            <person name="Daum C."/>
            <person name="Ng V."/>
            <person name="Clum A."/>
            <person name="Ohm R."/>
            <person name="Martin F."/>
            <person name="Silar P."/>
            <person name="Natvig D."/>
            <person name="Lalanne C."/>
            <person name="Gautier V."/>
            <person name="Ament-Velasquez S.L."/>
            <person name="Kruys A."/>
            <person name="Hutchinson M.I."/>
            <person name="Powell A.J."/>
            <person name="Barry K."/>
            <person name="Miller A.N."/>
            <person name="Grigoriev I.V."/>
            <person name="Debuchy R."/>
            <person name="Gladieux P."/>
            <person name="Thoren M.H."/>
            <person name="Johannesson H."/>
        </authorList>
    </citation>
    <scope>NUCLEOTIDE SEQUENCE</scope>
    <source>
        <strain evidence="1">CBS 141.50</strain>
    </source>
</reference>
<dbReference type="AlphaFoldDB" id="A0AAN6V5B9"/>
<dbReference type="GeneID" id="87813346"/>
<dbReference type="Proteomes" id="UP001302676">
    <property type="component" value="Unassembled WGS sequence"/>
</dbReference>
<dbReference type="PANTHER" id="PTHR40470:SF1">
    <property type="entry name" value="PHYTANOYL-COA DIOXYGENASE FAMILY PROTEIN (AFU_ORTHOLOGUE AFUA_2G15850)"/>
    <property type="match status" value="1"/>
</dbReference>
<reference evidence="1" key="1">
    <citation type="journal article" date="2023" name="Mol. Phylogenet. Evol.">
        <title>Genome-scale phylogeny and comparative genomics of the fungal order Sordariales.</title>
        <authorList>
            <person name="Hensen N."/>
            <person name="Bonometti L."/>
            <person name="Westerberg I."/>
            <person name="Brannstrom I.O."/>
            <person name="Guillou S."/>
            <person name="Cros-Aarteil S."/>
            <person name="Calhoun S."/>
            <person name="Haridas S."/>
            <person name="Kuo A."/>
            <person name="Mondo S."/>
            <person name="Pangilinan J."/>
            <person name="Riley R."/>
            <person name="LaButti K."/>
            <person name="Andreopoulos B."/>
            <person name="Lipzen A."/>
            <person name="Chen C."/>
            <person name="Yan M."/>
            <person name="Daum C."/>
            <person name="Ng V."/>
            <person name="Clum A."/>
            <person name="Steindorff A."/>
            <person name="Ohm R.A."/>
            <person name="Martin F."/>
            <person name="Silar P."/>
            <person name="Natvig D.O."/>
            <person name="Lalanne C."/>
            <person name="Gautier V."/>
            <person name="Ament-Velasquez S.L."/>
            <person name="Kruys A."/>
            <person name="Hutchinson M.I."/>
            <person name="Powell A.J."/>
            <person name="Barry K."/>
            <person name="Miller A.N."/>
            <person name="Grigoriev I.V."/>
            <person name="Debuchy R."/>
            <person name="Gladieux P."/>
            <person name="Hiltunen Thoren M."/>
            <person name="Johannesson H."/>
        </authorList>
    </citation>
    <scope>NUCLEOTIDE SEQUENCE</scope>
    <source>
        <strain evidence="1">CBS 141.50</strain>
    </source>
</reference>
<dbReference type="EMBL" id="MU853570">
    <property type="protein sequence ID" value="KAK4145188.1"/>
    <property type="molecule type" value="Genomic_DNA"/>
</dbReference>
<evidence type="ECO:0000313" key="1">
    <source>
        <dbReference type="EMBL" id="KAK4145188.1"/>
    </source>
</evidence>
<dbReference type="RefSeq" id="XP_062638559.1">
    <property type="nucleotide sequence ID" value="XM_062776733.1"/>
</dbReference>
<dbReference type="InterPro" id="IPR008775">
    <property type="entry name" value="Phytyl_CoA_dOase-like"/>
</dbReference>
<gene>
    <name evidence="1" type="ORF">C8A04DRAFT_10839</name>
</gene>